<protein>
    <submittedName>
        <fullName evidence="2">Uncharacterized protein</fullName>
    </submittedName>
</protein>
<organism evidence="2 3">
    <name type="scientific">Stylosanthes scabra</name>
    <dbReference type="NCBI Taxonomy" id="79078"/>
    <lineage>
        <taxon>Eukaryota</taxon>
        <taxon>Viridiplantae</taxon>
        <taxon>Streptophyta</taxon>
        <taxon>Embryophyta</taxon>
        <taxon>Tracheophyta</taxon>
        <taxon>Spermatophyta</taxon>
        <taxon>Magnoliopsida</taxon>
        <taxon>eudicotyledons</taxon>
        <taxon>Gunneridae</taxon>
        <taxon>Pentapetalae</taxon>
        <taxon>rosids</taxon>
        <taxon>fabids</taxon>
        <taxon>Fabales</taxon>
        <taxon>Fabaceae</taxon>
        <taxon>Papilionoideae</taxon>
        <taxon>50 kb inversion clade</taxon>
        <taxon>dalbergioids sensu lato</taxon>
        <taxon>Dalbergieae</taxon>
        <taxon>Pterocarpus clade</taxon>
        <taxon>Stylosanthes</taxon>
    </lineage>
</organism>
<dbReference type="EMBL" id="JASCZI010271940">
    <property type="protein sequence ID" value="MED6218016.1"/>
    <property type="molecule type" value="Genomic_DNA"/>
</dbReference>
<dbReference type="Proteomes" id="UP001341840">
    <property type="component" value="Unassembled WGS sequence"/>
</dbReference>
<reference evidence="2 3" key="1">
    <citation type="journal article" date="2023" name="Plants (Basel)">
        <title>Bridging the Gap: Combining Genomics and Transcriptomics Approaches to Understand Stylosanthes scabra, an Orphan Legume from the Brazilian Caatinga.</title>
        <authorList>
            <person name="Ferreira-Neto J.R.C."/>
            <person name="da Silva M.D."/>
            <person name="Binneck E."/>
            <person name="de Melo N.F."/>
            <person name="da Silva R.H."/>
            <person name="de Melo A.L.T.M."/>
            <person name="Pandolfi V."/>
            <person name="Bustamante F.O."/>
            <person name="Brasileiro-Vidal A.C."/>
            <person name="Benko-Iseppon A.M."/>
        </authorList>
    </citation>
    <scope>NUCLEOTIDE SEQUENCE [LARGE SCALE GENOMIC DNA]</scope>
    <source>
        <tissue evidence="2">Leaves</tissue>
    </source>
</reference>
<evidence type="ECO:0000256" key="1">
    <source>
        <dbReference type="SAM" id="MobiDB-lite"/>
    </source>
</evidence>
<keyword evidence="3" id="KW-1185">Reference proteome</keyword>
<evidence type="ECO:0000313" key="2">
    <source>
        <dbReference type="EMBL" id="MED6218016.1"/>
    </source>
</evidence>
<name>A0ABU6Z7N6_9FABA</name>
<comment type="caution">
    <text evidence="2">The sequence shown here is derived from an EMBL/GenBank/DDBJ whole genome shotgun (WGS) entry which is preliminary data.</text>
</comment>
<sequence>MTWMTQPGTLTPHFHLTPPAPSPRRLHLPVISLRPAPVPSPLCVTCVVLVRDWAAFFPPLPPLFKFLIWVRDKE</sequence>
<feature type="region of interest" description="Disordered" evidence="1">
    <location>
        <begin position="1"/>
        <end position="21"/>
    </location>
</feature>
<gene>
    <name evidence="2" type="ORF">PIB30_023103</name>
</gene>
<evidence type="ECO:0000313" key="3">
    <source>
        <dbReference type="Proteomes" id="UP001341840"/>
    </source>
</evidence>
<proteinExistence type="predicted"/>
<accession>A0ABU6Z7N6</accession>